<feature type="compositionally biased region" description="Low complexity" evidence="1">
    <location>
        <begin position="24"/>
        <end position="48"/>
    </location>
</feature>
<sequence length="165" mass="17999">MAHFRSFAIAAFVTGALALIASAQTPPAPTSSSSRSPNVLPRSSNNRSVFSQMSAPARRRSIVHHYPYPYPNYYTNDRSAGFRNPGGVGRFSEYYPPGGQFQVNPGVDPVRVATFDRGGGPTLADQRAAQQIGIQRDAVMQRHIDNFARPYFGYGYGVGFFGGFN</sequence>
<reference evidence="3 4" key="1">
    <citation type="submission" date="2012-02" db="EMBL/GenBank/DDBJ databases">
        <title>Complete sequence of chromosome of Singulisphaera acidiphila DSM 18658.</title>
        <authorList>
            <consortium name="US DOE Joint Genome Institute (JGI-PGF)"/>
            <person name="Lucas S."/>
            <person name="Copeland A."/>
            <person name="Lapidus A."/>
            <person name="Glavina del Rio T."/>
            <person name="Dalin E."/>
            <person name="Tice H."/>
            <person name="Bruce D."/>
            <person name="Goodwin L."/>
            <person name="Pitluck S."/>
            <person name="Peters L."/>
            <person name="Ovchinnikova G."/>
            <person name="Chertkov O."/>
            <person name="Kyrpides N."/>
            <person name="Mavromatis K."/>
            <person name="Ivanova N."/>
            <person name="Brettin T."/>
            <person name="Detter J.C."/>
            <person name="Han C."/>
            <person name="Larimer F."/>
            <person name="Land M."/>
            <person name="Hauser L."/>
            <person name="Markowitz V."/>
            <person name="Cheng J.-F."/>
            <person name="Hugenholtz P."/>
            <person name="Woyke T."/>
            <person name="Wu D."/>
            <person name="Tindall B."/>
            <person name="Pomrenke H."/>
            <person name="Brambilla E."/>
            <person name="Klenk H.-P."/>
            <person name="Eisen J.A."/>
        </authorList>
    </citation>
    <scope>NUCLEOTIDE SEQUENCE [LARGE SCALE GENOMIC DNA]</scope>
    <source>
        <strain evidence="4">ATCC BAA-1392 / DSM 18658 / VKM B-2454 / MOB10</strain>
    </source>
</reference>
<evidence type="ECO:0000313" key="4">
    <source>
        <dbReference type="Proteomes" id="UP000010798"/>
    </source>
</evidence>
<dbReference type="HOGENOM" id="CLU_1609685_0_0_0"/>
<dbReference type="AlphaFoldDB" id="L0DDP4"/>
<protein>
    <submittedName>
        <fullName evidence="3">Uncharacterized protein</fullName>
    </submittedName>
</protein>
<dbReference type="KEGG" id="saci:Sinac_2641"/>
<accession>L0DDP4</accession>
<evidence type="ECO:0000256" key="2">
    <source>
        <dbReference type="SAM" id="SignalP"/>
    </source>
</evidence>
<gene>
    <name evidence="3" type="ordered locus">Sinac_2641</name>
</gene>
<dbReference type="Proteomes" id="UP000010798">
    <property type="component" value="Chromosome"/>
</dbReference>
<keyword evidence="4" id="KW-1185">Reference proteome</keyword>
<dbReference type="EMBL" id="CP003364">
    <property type="protein sequence ID" value="AGA26943.1"/>
    <property type="molecule type" value="Genomic_DNA"/>
</dbReference>
<evidence type="ECO:0000256" key="1">
    <source>
        <dbReference type="SAM" id="MobiDB-lite"/>
    </source>
</evidence>
<proteinExistence type="predicted"/>
<name>L0DDP4_SINAD</name>
<organism evidence="3 4">
    <name type="scientific">Singulisphaera acidiphila (strain ATCC BAA-1392 / DSM 18658 / VKM B-2454 / MOB10)</name>
    <dbReference type="NCBI Taxonomy" id="886293"/>
    <lineage>
        <taxon>Bacteria</taxon>
        <taxon>Pseudomonadati</taxon>
        <taxon>Planctomycetota</taxon>
        <taxon>Planctomycetia</taxon>
        <taxon>Isosphaerales</taxon>
        <taxon>Isosphaeraceae</taxon>
        <taxon>Singulisphaera</taxon>
    </lineage>
</organism>
<feature type="signal peptide" evidence="2">
    <location>
        <begin position="1"/>
        <end position="23"/>
    </location>
</feature>
<feature type="region of interest" description="Disordered" evidence="1">
    <location>
        <begin position="24"/>
        <end position="56"/>
    </location>
</feature>
<keyword evidence="2" id="KW-0732">Signal</keyword>
<evidence type="ECO:0000313" key="3">
    <source>
        <dbReference type="EMBL" id="AGA26943.1"/>
    </source>
</evidence>
<feature type="chain" id="PRO_5003940757" evidence="2">
    <location>
        <begin position="24"/>
        <end position="165"/>
    </location>
</feature>